<gene>
    <name evidence="3" type="ORF">S03H2_43351</name>
</gene>
<keyword evidence="1" id="KW-0378">Hydrolase</keyword>
<dbReference type="Pfam" id="PF20434">
    <property type="entry name" value="BD-FAE"/>
    <property type="match status" value="2"/>
</dbReference>
<dbReference type="EMBL" id="BARU01027036">
    <property type="protein sequence ID" value="GAH69662.1"/>
    <property type="molecule type" value="Genomic_DNA"/>
</dbReference>
<dbReference type="GO" id="GO:0004806">
    <property type="term" value="F:triacylglycerol lipase activity"/>
    <property type="evidence" value="ECO:0007669"/>
    <property type="project" value="TreeGrafter"/>
</dbReference>
<dbReference type="PANTHER" id="PTHR48081:SF30">
    <property type="entry name" value="ACETYL-HYDROLASE LIPR-RELATED"/>
    <property type="match status" value="1"/>
</dbReference>
<protein>
    <recommendedName>
        <fullName evidence="2">BD-FAE-like domain-containing protein</fullName>
    </recommendedName>
</protein>
<name>X1HJJ7_9ZZZZ</name>
<dbReference type="PANTHER" id="PTHR48081">
    <property type="entry name" value="AB HYDROLASE SUPERFAMILY PROTEIN C4A8.06C"/>
    <property type="match status" value="1"/>
</dbReference>
<evidence type="ECO:0000256" key="1">
    <source>
        <dbReference type="ARBA" id="ARBA00022801"/>
    </source>
</evidence>
<organism evidence="3">
    <name type="scientific">marine sediment metagenome</name>
    <dbReference type="NCBI Taxonomy" id="412755"/>
    <lineage>
        <taxon>unclassified sequences</taxon>
        <taxon>metagenomes</taxon>
        <taxon>ecological metagenomes</taxon>
    </lineage>
</organism>
<dbReference type="InterPro" id="IPR029058">
    <property type="entry name" value="AB_hydrolase_fold"/>
</dbReference>
<proteinExistence type="predicted"/>
<dbReference type="InterPro" id="IPR049492">
    <property type="entry name" value="BD-FAE-like_dom"/>
</dbReference>
<dbReference type="InterPro" id="IPR050300">
    <property type="entry name" value="GDXG_lipolytic_enzyme"/>
</dbReference>
<dbReference type="SUPFAM" id="SSF53474">
    <property type="entry name" value="alpha/beta-Hydrolases"/>
    <property type="match status" value="1"/>
</dbReference>
<sequence length="243" mass="26310">VELRLHIFNPSGLDQSDKRPAIVFFFGGGWVSGSPGQFFPHCQYLASRGMVAISAEYRVKNRHGTTPLECVADGKSAVRWVRTHAGELGVDPDRIAAGGGSAGGHVAASAGIVQGLDEEHEDASVSSVPNALVLFNPVVDLSVVADRFGERGLAISPVRHVREDLPPTIIFHGTADQLVPIESVERFCEKMTEAGNRCELVKFEGRPHAFFNYGTSKEDYADTVRRADRFLTSLGYLEGDATI</sequence>
<evidence type="ECO:0000259" key="2">
    <source>
        <dbReference type="Pfam" id="PF20434"/>
    </source>
</evidence>
<feature type="domain" description="BD-FAE-like" evidence="2">
    <location>
        <begin position="14"/>
        <end position="144"/>
    </location>
</feature>
<accession>X1HJJ7</accession>
<feature type="non-terminal residue" evidence="3">
    <location>
        <position position="1"/>
    </location>
</feature>
<reference evidence="3" key="1">
    <citation type="journal article" date="2014" name="Front. Microbiol.">
        <title>High frequency of phylogenetically diverse reductive dehalogenase-homologous genes in deep subseafloor sedimentary metagenomes.</title>
        <authorList>
            <person name="Kawai M."/>
            <person name="Futagami T."/>
            <person name="Toyoda A."/>
            <person name="Takaki Y."/>
            <person name="Nishi S."/>
            <person name="Hori S."/>
            <person name="Arai W."/>
            <person name="Tsubouchi T."/>
            <person name="Morono Y."/>
            <person name="Uchiyama I."/>
            <person name="Ito T."/>
            <person name="Fujiyama A."/>
            <person name="Inagaki F."/>
            <person name="Takami H."/>
        </authorList>
    </citation>
    <scope>NUCLEOTIDE SEQUENCE</scope>
    <source>
        <strain evidence="3">Expedition CK06-06</strain>
    </source>
</reference>
<feature type="domain" description="BD-FAE-like" evidence="2">
    <location>
        <begin position="154"/>
        <end position="190"/>
    </location>
</feature>
<comment type="caution">
    <text evidence="3">The sequence shown here is derived from an EMBL/GenBank/DDBJ whole genome shotgun (WGS) entry which is preliminary data.</text>
</comment>
<dbReference type="AlphaFoldDB" id="X1HJJ7"/>
<evidence type="ECO:0000313" key="3">
    <source>
        <dbReference type="EMBL" id="GAH69662.1"/>
    </source>
</evidence>
<dbReference type="Gene3D" id="3.40.50.1820">
    <property type="entry name" value="alpha/beta hydrolase"/>
    <property type="match status" value="1"/>
</dbReference>